<dbReference type="InterPro" id="IPR050228">
    <property type="entry name" value="Carboxylesterase_BioH"/>
</dbReference>
<accession>A0A4P6EFJ5</accession>
<dbReference type="SUPFAM" id="SSF53474">
    <property type="entry name" value="alpha/beta-Hydrolases"/>
    <property type="match status" value="1"/>
</dbReference>
<dbReference type="EMBL" id="CP035494">
    <property type="protein sequence ID" value="QAY58877.1"/>
    <property type="molecule type" value="Genomic_DNA"/>
</dbReference>
<sequence>MTNTLLTVRNLPGADAVLLIHGLASDGRSDWETTGVVQALADAGRGAIVVDLPGHGDGPSLHRGQATTSDIAAALADAIADAGLEVADVIAYSLGARLAWTLAGSGLVRRLVLGGLSPMDPFGEIDVDALEAAAGGAVPADPMIGMLAQILRAPGVDAASVVGLIDALHAEPFDAGVDAPTCPTLFISGSDDQMSQGVEALVTAVPGSTLERVPGDHLGALASPEFRAAAVRFVTTDR</sequence>
<keyword evidence="2" id="KW-0378">Hydrolase</keyword>
<dbReference type="InterPro" id="IPR000073">
    <property type="entry name" value="AB_hydrolase_1"/>
</dbReference>
<evidence type="ECO:0000313" key="2">
    <source>
        <dbReference type="EMBL" id="QAY58877.1"/>
    </source>
</evidence>
<dbReference type="GO" id="GO:0016787">
    <property type="term" value="F:hydrolase activity"/>
    <property type="evidence" value="ECO:0007669"/>
    <property type="project" value="UniProtKB-KW"/>
</dbReference>
<protein>
    <submittedName>
        <fullName evidence="2">Alpha/beta hydrolase</fullName>
    </submittedName>
</protein>
<dbReference type="InterPro" id="IPR029058">
    <property type="entry name" value="AB_hydrolase_fold"/>
</dbReference>
<name>A0A4P6EFJ5_9MICO</name>
<gene>
    <name evidence="2" type="ORF">ET475_01950</name>
</gene>
<dbReference type="PANTHER" id="PTHR43194">
    <property type="entry name" value="HYDROLASE ALPHA/BETA FOLD FAMILY"/>
    <property type="match status" value="1"/>
</dbReference>
<proteinExistence type="predicted"/>
<dbReference type="Gene3D" id="3.40.50.1820">
    <property type="entry name" value="alpha/beta hydrolase"/>
    <property type="match status" value="1"/>
</dbReference>
<organism evidence="2 3">
    <name type="scientific">Microbacterium protaetiae</name>
    <dbReference type="NCBI Taxonomy" id="2509458"/>
    <lineage>
        <taxon>Bacteria</taxon>
        <taxon>Bacillati</taxon>
        <taxon>Actinomycetota</taxon>
        <taxon>Actinomycetes</taxon>
        <taxon>Micrococcales</taxon>
        <taxon>Microbacteriaceae</taxon>
        <taxon>Microbacterium</taxon>
    </lineage>
</organism>
<dbReference type="AlphaFoldDB" id="A0A4P6EFJ5"/>
<dbReference type="Proteomes" id="UP000293995">
    <property type="component" value="Chromosome"/>
</dbReference>
<dbReference type="KEGG" id="mprt:ET475_01950"/>
<evidence type="ECO:0000259" key="1">
    <source>
        <dbReference type="Pfam" id="PF12697"/>
    </source>
</evidence>
<dbReference type="OrthoDB" id="9804723at2"/>
<feature type="domain" description="AB hydrolase-1" evidence="1">
    <location>
        <begin position="17"/>
        <end position="227"/>
    </location>
</feature>
<evidence type="ECO:0000313" key="3">
    <source>
        <dbReference type="Proteomes" id="UP000293995"/>
    </source>
</evidence>
<reference evidence="2 3" key="1">
    <citation type="submission" date="2019-01" db="EMBL/GenBank/DDBJ databases">
        <title>Genome sequencing of strain DFW100M-13.</title>
        <authorList>
            <person name="Heo J."/>
            <person name="Kim S.-J."/>
            <person name="Kim J.-S."/>
            <person name="Hong S.-B."/>
            <person name="Kwon S.-W."/>
        </authorList>
    </citation>
    <scope>NUCLEOTIDE SEQUENCE [LARGE SCALE GENOMIC DNA]</scope>
    <source>
        <strain evidence="2 3">DFW100M-13</strain>
    </source>
</reference>
<keyword evidence="3" id="KW-1185">Reference proteome</keyword>
<dbReference type="RefSeq" id="WP_129385514.1">
    <property type="nucleotide sequence ID" value="NZ_CP035494.1"/>
</dbReference>
<dbReference type="PANTHER" id="PTHR43194:SF2">
    <property type="entry name" value="PEROXISOMAL MEMBRANE PROTEIN LPX1"/>
    <property type="match status" value="1"/>
</dbReference>
<dbReference type="Pfam" id="PF12697">
    <property type="entry name" value="Abhydrolase_6"/>
    <property type="match status" value="1"/>
</dbReference>